<evidence type="ECO:0000256" key="1">
    <source>
        <dbReference type="SAM" id="MobiDB-lite"/>
    </source>
</evidence>
<name>A0A420XV25_9ACTN</name>
<dbReference type="EMBL" id="RBWV01000006">
    <property type="protein sequence ID" value="RKS80581.1"/>
    <property type="molecule type" value="Genomic_DNA"/>
</dbReference>
<keyword evidence="3" id="KW-0238">DNA-binding</keyword>
<protein>
    <submittedName>
        <fullName evidence="3">Cro/C1-type helix-turn-helix DNA-binding protein</fullName>
    </submittedName>
</protein>
<accession>A0A420XV25</accession>
<dbReference type="OrthoDB" id="3626437at2"/>
<reference evidence="3 4" key="1">
    <citation type="submission" date="2018-10" db="EMBL/GenBank/DDBJ databases">
        <title>Genomic Encyclopedia of Archaeal and Bacterial Type Strains, Phase II (KMG-II): from individual species to whole genera.</title>
        <authorList>
            <person name="Goeker M."/>
        </authorList>
    </citation>
    <scope>NUCLEOTIDE SEQUENCE [LARGE SCALE GENOMIC DNA]</scope>
    <source>
        <strain evidence="3 4">RP-AC37</strain>
    </source>
</reference>
<gene>
    <name evidence="3" type="ORF">CLV35_0304</name>
</gene>
<evidence type="ECO:0000313" key="4">
    <source>
        <dbReference type="Proteomes" id="UP000281955"/>
    </source>
</evidence>
<feature type="domain" description="HTH cro/C1-type" evidence="2">
    <location>
        <begin position="53"/>
        <end position="73"/>
    </location>
</feature>
<proteinExistence type="predicted"/>
<dbReference type="GO" id="GO:0003677">
    <property type="term" value="F:DNA binding"/>
    <property type="evidence" value="ECO:0007669"/>
    <property type="project" value="UniProtKB-KW"/>
</dbReference>
<sequence>MTRRQVGYQWHLAELMARHGLRNTTDLAPLLAERGVELSASQVYRLVAQTPERVSLTLLAALCDIFGCPLDELVTTSATDSPAGRSRRAAGDGPVVDLAATVRPRRARVSPDGP</sequence>
<dbReference type="Gene3D" id="1.10.260.40">
    <property type="entry name" value="lambda repressor-like DNA-binding domains"/>
    <property type="match status" value="1"/>
</dbReference>
<dbReference type="Pfam" id="PF13443">
    <property type="entry name" value="HTH_26"/>
    <property type="match status" value="1"/>
</dbReference>
<dbReference type="InterPro" id="IPR001387">
    <property type="entry name" value="Cro/C1-type_HTH"/>
</dbReference>
<evidence type="ECO:0000259" key="2">
    <source>
        <dbReference type="PROSITE" id="PS50943"/>
    </source>
</evidence>
<dbReference type="Proteomes" id="UP000281955">
    <property type="component" value="Unassembled WGS sequence"/>
</dbReference>
<keyword evidence="4" id="KW-1185">Reference proteome</keyword>
<dbReference type="InParanoid" id="A0A420XV25"/>
<dbReference type="AlphaFoldDB" id="A0A420XV25"/>
<dbReference type="InterPro" id="IPR010982">
    <property type="entry name" value="Lambda_DNA-bd_dom_sf"/>
</dbReference>
<evidence type="ECO:0000313" key="3">
    <source>
        <dbReference type="EMBL" id="RKS80581.1"/>
    </source>
</evidence>
<dbReference type="RefSeq" id="WP_121191665.1">
    <property type="nucleotide sequence ID" value="NZ_RBWV01000006.1"/>
</dbReference>
<organism evidence="3 4">
    <name type="scientific">Motilibacter peucedani</name>
    <dbReference type="NCBI Taxonomy" id="598650"/>
    <lineage>
        <taxon>Bacteria</taxon>
        <taxon>Bacillati</taxon>
        <taxon>Actinomycetota</taxon>
        <taxon>Actinomycetes</taxon>
        <taxon>Motilibacterales</taxon>
        <taxon>Motilibacteraceae</taxon>
        <taxon>Motilibacter</taxon>
    </lineage>
</organism>
<dbReference type="PROSITE" id="PS50943">
    <property type="entry name" value="HTH_CROC1"/>
    <property type="match status" value="1"/>
</dbReference>
<comment type="caution">
    <text evidence="3">The sequence shown here is derived from an EMBL/GenBank/DDBJ whole genome shotgun (WGS) entry which is preliminary data.</text>
</comment>
<feature type="region of interest" description="Disordered" evidence="1">
    <location>
        <begin position="76"/>
        <end position="114"/>
    </location>
</feature>